<dbReference type="HAMAP" id="MF_02215">
    <property type="entry name" value="UbiJ"/>
    <property type="match status" value="1"/>
</dbReference>
<comment type="similarity">
    <text evidence="1">Belongs to the UbiJ family.</text>
</comment>
<dbReference type="Pfam" id="PF02036">
    <property type="entry name" value="SCP2"/>
    <property type="match status" value="1"/>
</dbReference>
<sequence>MLFVPLIAGIIETSLNSLLFRDRSMQSMSHRLAGKTLKLSLQELSTSLTLVFSVNHIDVVSQWESAASCTLITKLPTLFSLRDRQRLSALMRDGEVVVEGDMQVIQQFVTLIDLAEWDPAEWLSPYIGDVAAETLSQGAQNGAKKAKRWVEHQQNYLAQAVTEEWRLAPGRLEVLHFGDETEILSQQVDALAKRIEKLESTR</sequence>
<accession>A0A2Y9TY55</accession>
<comment type="function">
    <text evidence="1">Required for ubiquinone (coenzyme Q) biosynthesis. Binds hydrophobic ubiquinone biosynthetic intermediates via its SCP2 domain and is essential for the stability of the Ubi complex. May constitute a docking platform where Ubi enzymes assemble and access their SCP2-bound polyprenyl substrates.</text>
</comment>
<reference evidence="3 4" key="1">
    <citation type="journal article" date="2019" name="Int. J. Syst. Evol. Microbiol.">
        <title>Limnobaculum parvum gen. nov., sp. nov., isolated from a freshwater lake.</title>
        <authorList>
            <person name="Baek C."/>
            <person name="Shin S.K."/>
            <person name="Yi H."/>
        </authorList>
    </citation>
    <scope>NUCLEOTIDE SEQUENCE [LARGE SCALE GENOMIC DNA]</scope>
    <source>
        <strain evidence="3 4">HYN0051</strain>
    </source>
</reference>
<dbReference type="Proteomes" id="UP000244908">
    <property type="component" value="Chromosome"/>
</dbReference>
<comment type="pathway">
    <text evidence="1">Cofactor biosynthesis; ubiquinone biosynthesis.</text>
</comment>
<protein>
    <recommendedName>
        <fullName evidence="1">Ubiquinone biosynthesis accessory factor UbiJ</fullName>
    </recommendedName>
</protein>
<dbReference type="PANTHER" id="PTHR38693">
    <property type="entry name" value="UBIQUINONE BIOSYNTHESIS PROTEIN UBIJ"/>
    <property type="match status" value="1"/>
</dbReference>
<evidence type="ECO:0000259" key="2">
    <source>
        <dbReference type="Pfam" id="PF02036"/>
    </source>
</evidence>
<evidence type="ECO:0000256" key="1">
    <source>
        <dbReference type="HAMAP-Rule" id="MF_02215"/>
    </source>
</evidence>
<comment type="subcellular location">
    <subcellularLocation>
        <location evidence="1">Cytoplasm</location>
    </subcellularLocation>
</comment>
<dbReference type="GO" id="GO:0005737">
    <property type="term" value="C:cytoplasm"/>
    <property type="evidence" value="ECO:0007669"/>
    <property type="project" value="UniProtKB-SubCell"/>
</dbReference>
<feature type="domain" description="SCP2" evidence="2">
    <location>
        <begin position="15"/>
        <end position="113"/>
    </location>
</feature>
<dbReference type="InterPro" id="IPR003033">
    <property type="entry name" value="SCP2_sterol-bd_dom"/>
</dbReference>
<dbReference type="SUPFAM" id="SSF55718">
    <property type="entry name" value="SCP-like"/>
    <property type="match status" value="1"/>
</dbReference>
<dbReference type="AlphaFoldDB" id="A0A2Y9TY55"/>
<dbReference type="OrthoDB" id="5801225at2"/>
<keyword evidence="1" id="KW-0963">Cytoplasm</keyword>
<dbReference type="UniPathway" id="UPA00232"/>
<proteinExistence type="inferred from homology"/>
<dbReference type="KEGG" id="lpv:HYN51_08660"/>
<name>A0A2Y9TY55_9GAMM</name>
<organism evidence="3 4">
    <name type="scientific">Limnobaculum parvum</name>
    <dbReference type="NCBI Taxonomy" id="2172103"/>
    <lineage>
        <taxon>Bacteria</taxon>
        <taxon>Pseudomonadati</taxon>
        <taxon>Pseudomonadota</taxon>
        <taxon>Gammaproteobacteria</taxon>
        <taxon>Enterobacterales</taxon>
        <taxon>Budviciaceae</taxon>
        <taxon>Limnobaculum</taxon>
    </lineage>
</organism>
<evidence type="ECO:0000313" key="4">
    <source>
        <dbReference type="Proteomes" id="UP000244908"/>
    </source>
</evidence>
<dbReference type="GO" id="GO:0006744">
    <property type="term" value="P:ubiquinone biosynthetic process"/>
    <property type="evidence" value="ECO:0007669"/>
    <property type="project" value="UniProtKB-UniRule"/>
</dbReference>
<keyword evidence="4" id="KW-1185">Reference proteome</keyword>
<dbReference type="PANTHER" id="PTHR38693:SF1">
    <property type="entry name" value="UBIQUINONE BIOSYNTHESIS ACCESSORY FACTOR UBIJ"/>
    <property type="match status" value="1"/>
</dbReference>
<evidence type="ECO:0000313" key="3">
    <source>
        <dbReference type="EMBL" id="AWH88625.1"/>
    </source>
</evidence>
<dbReference type="EMBL" id="CP029185">
    <property type="protein sequence ID" value="AWH88625.1"/>
    <property type="molecule type" value="Genomic_DNA"/>
</dbReference>
<gene>
    <name evidence="1" type="primary">ubiJ</name>
    <name evidence="3" type="ORF">HYN51_08660</name>
</gene>
<dbReference type="RefSeq" id="WP_108900683.1">
    <property type="nucleotide sequence ID" value="NZ_CP029185.2"/>
</dbReference>
<dbReference type="InterPro" id="IPR038989">
    <property type="entry name" value="UbiJ"/>
</dbReference>
<keyword evidence="1" id="KW-0831">Ubiquinone biosynthesis</keyword>
<dbReference type="InterPro" id="IPR036527">
    <property type="entry name" value="SCP2_sterol-bd_dom_sf"/>
</dbReference>